<evidence type="ECO:0000259" key="3">
    <source>
        <dbReference type="Pfam" id="PF00534"/>
    </source>
</evidence>
<reference evidence="5 6" key="1">
    <citation type="journal article" date="2019" name="Int. J. Syst. Evol. Microbiol.">
        <title>The Global Catalogue of Microorganisms (GCM) 10K type strain sequencing project: providing services to taxonomists for standard genome sequencing and annotation.</title>
        <authorList>
            <consortium name="The Broad Institute Genomics Platform"/>
            <consortium name="The Broad Institute Genome Sequencing Center for Infectious Disease"/>
            <person name="Wu L."/>
            <person name="Ma J."/>
        </authorList>
    </citation>
    <scope>NUCLEOTIDE SEQUENCE [LARGE SCALE GENOMIC DNA]</scope>
    <source>
        <strain evidence="5 6">JCM 6835</strain>
    </source>
</reference>
<keyword evidence="6" id="KW-1185">Reference proteome</keyword>
<dbReference type="EMBL" id="BAAATE010000035">
    <property type="protein sequence ID" value="GAA2692763.1"/>
    <property type="molecule type" value="Genomic_DNA"/>
</dbReference>
<gene>
    <name evidence="5" type="ORF">GCM10010412_083880</name>
</gene>
<accession>A0ABN3T3Z5</accession>
<name>A0ABN3T3Z5_9ACTN</name>
<evidence type="ECO:0000256" key="2">
    <source>
        <dbReference type="ARBA" id="ARBA00022679"/>
    </source>
</evidence>
<dbReference type="SUPFAM" id="SSF53756">
    <property type="entry name" value="UDP-Glycosyltransferase/glycogen phosphorylase"/>
    <property type="match status" value="1"/>
</dbReference>
<dbReference type="Pfam" id="PF00534">
    <property type="entry name" value="Glycos_transf_1"/>
    <property type="match status" value="1"/>
</dbReference>
<dbReference type="InterPro" id="IPR001296">
    <property type="entry name" value="Glyco_trans_1"/>
</dbReference>
<feature type="domain" description="Glycosyl transferase family 1" evidence="3">
    <location>
        <begin position="199"/>
        <end position="353"/>
    </location>
</feature>
<evidence type="ECO:0000256" key="1">
    <source>
        <dbReference type="ARBA" id="ARBA00022676"/>
    </source>
</evidence>
<evidence type="ECO:0000259" key="4">
    <source>
        <dbReference type="Pfam" id="PF13579"/>
    </source>
</evidence>
<dbReference type="Proteomes" id="UP001501666">
    <property type="component" value="Unassembled WGS sequence"/>
</dbReference>
<dbReference type="InterPro" id="IPR028098">
    <property type="entry name" value="Glyco_trans_4-like_N"/>
</dbReference>
<dbReference type="RefSeq" id="WP_346154685.1">
    <property type="nucleotide sequence ID" value="NZ_BAAATE010000035.1"/>
</dbReference>
<protein>
    <recommendedName>
        <fullName evidence="7">Glycosyltransferase involved in cell wall biosynthesis</fullName>
    </recommendedName>
</protein>
<dbReference type="Gene3D" id="3.40.50.2000">
    <property type="entry name" value="Glycogen Phosphorylase B"/>
    <property type="match status" value="2"/>
</dbReference>
<keyword evidence="1" id="KW-0328">Glycosyltransferase</keyword>
<sequence>MKIRYLLLHAYGTGGTIRTVLTQAGWMAEAGHDVEVVSVVRRRTATGFAIPKGVKLRALVDQRTGIAEPRLHARMLRKLRGHVVPRGEPAAAYFTPEVEAAVARWLRGLSEGVLVTTRPALNLLAARHASGRVATVAQEHMNFASHRQAVQRAIRRAYGRFDAVTVLTETDRADYERVLPGSRIVRVPNAVHPMERALADHTSATAVAAGRLVPQKGFDLLIPAFQRATQAHQDWRLRIFGTGVKRAELAAMAEAAAPRVELMGRSDAFHEELAASALYVLSSRFEGLPMVMIEAMAHGLPVVAFDCPTGPGEVITHDVDGVLVPPQDLDALTRAITELIEDEPRRRRLGAQAVRTVEAYSMQAVAPKWLELFNDLQTARRGADRTPLS</sequence>
<evidence type="ECO:0000313" key="5">
    <source>
        <dbReference type="EMBL" id="GAA2692763.1"/>
    </source>
</evidence>
<keyword evidence="2" id="KW-0808">Transferase</keyword>
<proteinExistence type="predicted"/>
<organism evidence="5 6">
    <name type="scientific">Nonomuraea recticatena</name>
    <dbReference type="NCBI Taxonomy" id="46178"/>
    <lineage>
        <taxon>Bacteria</taxon>
        <taxon>Bacillati</taxon>
        <taxon>Actinomycetota</taxon>
        <taxon>Actinomycetes</taxon>
        <taxon>Streptosporangiales</taxon>
        <taxon>Streptosporangiaceae</taxon>
        <taxon>Nonomuraea</taxon>
    </lineage>
</organism>
<feature type="domain" description="Glycosyltransferase subfamily 4-like N-terminal" evidence="4">
    <location>
        <begin position="14"/>
        <end position="189"/>
    </location>
</feature>
<evidence type="ECO:0008006" key="7">
    <source>
        <dbReference type="Google" id="ProtNLM"/>
    </source>
</evidence>
<evidence type="ECO:0000313" key="6">
    <source>
        <dbReference type="Proteomes" id="UP001501666"/>
    </source>
</evidence>
<comment type="caution">
    <text evidence="5">The sequence shown here is derived from an EMBL/GenBank/DDBJ whole genome shotgun (WGS) entry which is preliminary data.</text>
</comment>
<dbReference type="Pfam" id="PF13579">
    <property type="entry name" value="Glyco_trans_4_4"/>
    <property type="match status" value="1"/>
</dbReference>
<dbReference type="PANTHER" id="PTHR12526">
    <property type="entry name" value="GLYCOSYLTRANSFERASE"/>
    <property type="match status" value="1"/>
</dbReference>
<dbReference type="PANTHER" id="PTHR12526:SF627">
    <property type="entry name" value="D-RHAMNOSYLTRANSFERASE WBPZ"/>
    <property type="match status" value="1"/>
</dbReference>